<evidence type="ECO:0008006" key="4">
    <source>
        <dbReference type="Google" id="ProtNLM"/>
    </source>
</evidence>
<evidence type="ECO:0000313" key="3">
    <source>
        <dbReference type="Proteomes" id="UP001302745"/>
    </source>
</evidence>
<feature type="region of interest" description="Disordered" evidence="1">
    <location>
        <begin position="114"/>
        <end position="135"/>
    </location>
</feature>
<organism evidence="2 3">
    <name type="scientific">Chaetomidium leptoderma</name>
    <dbReference type="NCBI Taxonomy" id="669021"/>
    <lineage>
        <taxon>Eukaryota</taxon>
        <taxon>Fungi</taxon>
        <taxon>Dikarya</taxon>
        <taxon>Ascomycota</taxon>
        <taxon>Pezizomycotina</taxon>
        <taxon>Sordariomycetes</taxon>
        <taxon>Sordariomycetidae</taxon>
        <taxon>Sordariales</taxon>
        <taxon>Chaetomiaceae</taxon>
        <taxon>Chaetomidium</taxon>
    </lineage>
</organism>
<evidence type="ECO:0000313" key="2">
    <source>
        <dbReference type="EMBL" id="KAK4153164.1"/>
    </source>
</evidence>
<dbReference type="Gene3D" id="3.30.710.10">
    <property type="entry name" value="Potassium Channel Kv1.1, Chain A"/>
    <property type="match status" value="1"/>
</dbReference>
<protein>
    <recommendedName>
        <fullName evidence="4">BTB domain-containing protein</fullName>
    </recommendedName>
</protein>
<dbReference type="EMBL" id="MU856949">
    <property type="protein sequence ID" value="KAK4153164.1"/>
    <property type="molecule type" value="Genomic_DNA"/>
</dbReference>
<dbReference type="AlphaFoldDB" id="A0AAN6VKX4"/>
<keyword evidence="3" id="KW-1185">Reference proteome</keyword>
<dbReference type="SUPFAM" id="SSF54695">
    <property type="entry name" value="POZ domain"/>
    <property type="match status" value="1"/>
</dbReference>
<comment type="caution">
    <text evidence="2">The sequence shown here is derived from an EMBL/GenBank/DDBJ whole genome shotgun (WGS) entry which is preliminary data.</text>
</comment>
<feature type="region of interest" description="Disordered" evidence="1">
    <location>
        <begin position="45"/>
        <end position="92"/>
    </location>
</feature>
<reference evidence="2" key="2">
    <citation type="submission" date="2023-05" db="EMBL/GenBank/DDBJ databases">
        <authorList>
            <consortium name="Lawrence Berkeley National Laboratory"/>
            <person name="Steindorff A."/>
            <person name="Hensen N."/>
            <person name="Bonometti L."/>
            <person name="Westerberg I."/>
            <person name="Brannstrom I.O."/>
            <person name="Guillou S."/>
            <person name="Cros-Aarteil S."/>
            <person name="Calhoun S."/>
            <person name="Haridas S."/>
            <person name="Kuo A."/>
            <person name="Mondo S."/>
            <person name="Pangilinan J."/>
            <person name="Riley R."/>
            <person name="Labutti K."/>
            <person name="Andreopoulos B."/>
            <person name="Lipzen A."/>
            <person name="Chen C."/>
            <person name="Yanf M."/>
            <person name="Daum C."/>
            <person name="Ng V."/>
            <person name="Clum A."/>
            <person name="Ohm R."/>
            <person name="Martin F."/>
            <person name="Silar P."/>
            <person name="Natvig D."/>
            <person name="Lalanne C."/>
            <person name="Gautier V."/>
            <person name="Ament-Velasquez S.L."/>
            <person name="Kruys A."/>
            <person name="Hutchinson M.I."/>
            <person name="Powell A.J."/>
            <person name="Barry K."/>
            <person name="Miller A.N."/>
            <person name="Grigoriev I.V."/>
            <person name="Debuchy R."/>
            <person name="Gladieux P."/>
            <person name="Thoren M.H."/>
            <person name="Johannesson H."/>
        </authorList>
    </citation>
    <scope>NUCLEOTIDE SEQUENCE</scope>
    <source>
        <strain evidence="2">CBS 538.74</strain>
    </source>
</reference>
<dbReference type="Proteomes" id="UP001302745">
    <property type="component" value="Unassembled WGS sequence"/>
</dbReference>
<accession>A0AAN6VKX4</accession>
<evidence type="ECO:0000256" key="1">
    <source>
        <dbReference type="SAM" id="MobiDB-lite"/>
    </source>
</evidence>
<sequence length="330" mass="36558">MAMAGRKMGVQKSREDDHYRYTYRGRCVFSDFKCDGVRSKRHRGRYSGKITTNPNAPFAVWDGGEDGPALTEPSANQETAEPTPPAEHTLPAEILPLVEPTAAAEDSTIARDELPAPQDNEASPQEESQTSTISTESATFLVSSRHLILASPVFKAMLTGGWKEGDKNNGPVRGGAEDWDTEALVIVINVLHSHYRQVPKKVSLEMLAKIAVIVDYYKIHEALQIIASLWINALKKSLPDSPGRDVILWILVSWVFGDAAIFRQVTKVAILRSKKDVTIPHELPIPAVIDRINQHRKGSIDVIAAAFRGLRDDYIHGRQGCNFECSAMHR</sequence>
<dbReference type="InterPro" id="IPR011333">
    <property type="entry name" value="SKP1/BTB/POZ_sf"/>
</dbReference>
<proteinExistence type="predicted"/>
<gene>
    <name evidence="2" type="ORF">C8A00DRAFT_34107</name>
</gene>
<feature type="compositionally biased region" description="Low complexity" evidence="1">
    <location>
        <begin position="123"/>
        <end position="135"/>
    </location>
</feature>
<reference evidence="2" key="1">
    <citation type="journal article" date="2023" name="Mol. Phylogenet. Evol.">
        <title>Genome-scale phylogeny and comparative genomics of the fungal order Sordariales.</title>
        <authorList>
            <person name="Hensen N."/>
            <person name="Bonometti L."/>
            <person name="Westerberg I."/>
            <person name="Brannstrom I.O."/>
            <person name="Guillou S."/>
            <person name="Cros-Aarteil S."/>
            <person name="Calhoun S."/>
            <person name="Haridas S."/>
            <person name="Kuo A."/>
            <person name="Mondo S."/>
            <person name="Pangilinan J."/>
            <person name="Riley R."/>
            <person name="LaButti K."/>
            <person name="Andreopoulos B."/>
            <person name="Lipzen A."/>
            <person name="Chen C."/>
            <person name="Yan M."/>
            <person name="Daum C."/>
            <person name="Ng V."/>
            <person name="Clum A."/>
            <person name="Steindorff A."/>
            <person name="Ohm R.A."/>
            <person name="Martin F."/>
            <person name="Silar P."/>
            <person name="Natvig D.O."/>
            <person name="Lalanne C."/>
            <person name="Gautier V."/>
            <person name="Ament-Velasquez S.L."/>
            <person name="Kruys A."/>
            <person name="Hutchinson M.I."/>
            <person name="Powell A.J."/>
            <person name="Barry K."/>
            <person name="Miller A.N."/>
            <person name="Grigoriev I.V."/>
            <person name="Debuchy R."/>
            <person name="Gladieux P."/>
            <person name="Hiltunen Thoren M."/>
            <person name="Johannesson H."/>
        </authorList>
    </citation>
    <scope>NUCLEOTIDE SEQUENCE</scope>
    <source>
        <strain evidence="2">CBS 538.74</strain>
    </source>
</reference>
<name>A0AAN6VKX4_9PEZI</name>